<comment type="similarity">
    <text evidence="1">Belongs to the strictosidine synthase family.</text>
</comment>
<evidence type="ECO:0000256" key="4">
    <source>
        <dbReference type="SAM" id="MobiDB-lite"/>
    </source>
</evidence>
<dbReference type="SUPFAM" id="SSF63829">
    <property type="entry name" value="Calcium-dependent phosphotriesterase"/>
    <property type="match status" value="1"/>
</dbReference>
<feature type="compositionally biased region" description="Basic and acidic residues" evidence="4">
    <location>
        <begin position="215"/>
        <end position="225"/>
    </location>
</feature>
<dbReference type="InterPro" id="IPR011042">
    <property type="entry name" value="6-blade_b-propeller_TolB-like"/>
</dbReference>
<feature type="domain" description="Strictosidine synthase conserved region" evidence="5">
    <location>
        <begin position="346"/>
        <end position="420"/>
    </location>
</feature>
<protein>
    <submittedName>
        <fullName evidence="6">Sugar lactone lactonase YvrE</fullName>
    </submittedName>
</protein>
<name>A0ABT1H3D7_9NOCA</name>
<evidence type="ECO:0000256" key="1">
    <source>
        <dbReference type="ARBA" id="ARBA00009191"/>
    </source>
</evidence>
<comment type="caution">
    <text evidence="6">The sequence shown here is derived from an EMBL/GenBank/DDBJ whole genome shotgun (WGS) entry which is preliminary data.</text>
</comment>
<proteinExistence type="inferred from homology"/>
<dbReference type="Proteomes" id="UP001205740">
    <property type="component" value="Unassembled WGS sequence"/>
</dbReference>
<keyword evidence="2" id="KW-0597">Phosphoprotein</keyword>
<sequence>MQHPWRPALRSGSGAVALEWWTPTEVRTGDWWVEAYAQRIARIADADDVRVHHLDDGLVLVEVTAPSRVGPDPGDLARGPAETRVPMAGQLTSRGDVMATSTEATVGGRAVLVTAHRPGNQARHRTVVVDCVLPALHAAPGVRAVRAHLTDGRHGESALGDLVVVEARDTDSACSAVRAVVDEMGSLLAEPRVHRVCSTQILREGGRPLLPARGTADKPRLDPRRRPVPPPAPVSSTTALPPSRVIDLPAGFAEDVVVDGDGQLLCGVDGGAILRVDPQTHAVSTVASTGGRPLGLEHRSDGTLLVCDAHLGLLHLDLGTGELTTLTRFVDDRPLRFCSNATTLADGTIWFTESTTRFDFEHHRGSMMENRPSGRLLRRGPDGTVTVVRDDLWFANGITATPDADAVMVVETAGHRVNRLALTGPRAGAVDVVTAGLPGFPDNMSDFRTGRAWIPLTNPRMRALEVLGVAPRWVSEVAWRIPDRLRPEPEHTVWAVAIDENGDIVDEVHGTHPAFHTATGAVEVDGKLFLSSVFCAPMLEIDLEAR</sequence>
<evidence type="ECO:0000256" key="3">
    <source>
        <dbReference type="ARBA" id="ARBA00023180"/>
    </source>
</evidence>
<dbReference type="RefSeq" id="WP_253653828.1">
    <property type="nucleotide sequence ID" value="NZ_BAAAOE010000001.1"/>
</dbReference>
<dbReference type="InterPro" id="IPR018119">
    <property type="entry name" value="Strictosidine_synth_cons-reg"/>
</dbReference>
<evidence type="ECO:0000313" key="6">
    <source>
        <dbReference type="EMBL" id="MCP2160268.1"/>
    </source>
</evidence>
<dbReference type="EMBL" id="JAMTCG010000002">
    <property type="protein sequence ID" value="MCP2160268.1"/>
    <property type="molecule type" value="Genomic_DNA"/>
</dbReference>
<evidence type="ECO:0000313" key="7">
    <source>
        <dbReference type="Proteomes" id="UP001205740"/>
    </source>
</evidence>
<dbReference type="Pfam" id="PF03088">
    <property type="entry name" value="Str_synth"/>
    <property type="match status" value="1"/>
</dbReference>
<dbReference type="Gene3D" id="2.120.10.30">
    <property type="entry name" value="TolB, C-terminal domain"/>
    <property type="match status" value="1"/>
</dbReference>
<feature type="region of interest" description="Disordered" evidence="4">
    <location>
        <begin position="207"/>
        <end position="241"/>
    </location>
</feature>
<evidence type="ECO:0000256" key="2">
    <source>
        <dbReference type="ARBA" id="ARBA00022553"/>
    </source>
</evidence>
<evidence type="ECO:0000259" key="5">
    <source>
        <dbReference type="Pfam" id="PF03088"/>
    </source>
</evidence>
<organism evidence="6 7">
    <name type="scientific">Williamsia serinedens</name>
    <dbReference type="NCBI Taxonomy" id="391736"/>
    <lineage>
        <taxon>Bacteria</taxon>
        <taxon>Bacillati</taxon>
        <taxon>Actinomycetota</taxon>
        <taxon>Actinomycetes</taxon>
        <taxon>Mycobacteriales</taxon>
        <taxon>Nocardiaceae</taxon>
        <taxon>Williamsia</taxon>
    </lineage>
</organism>
<reference evidence="6 7" key="1">
    <citation type="submission" date="2022-06" db="EMBL/GenBank/DDBJ databases">
        <title>Genomic Encyclopedia of Archaeal and Bacterial Type Strains, Phase II (KMG-II): from individual species to whole genera.</title>
        <authorList>
            <person name="Goeker M."/>
        </authorList>
    </citation>
    <scope>NUCLEOTIDE SEQUENCE [LARGE SCALE GENOMIC DNA]</scope>
    <source>
        <strain evidence="6 7">DSM 45037</strain>
    </source>
</reference>
<keyword evidence="7" id="KW-1185">Reference proteome</keyword>
<dbReference type="PANTHER" id="PTHR10426">
    <property type="entry name" value="STRICTOSIDINE SYNTHASE-RELATED"/>
    <property type="match status" value="1"/>
</dbReference>
<accession>A0ABT1H3D7</accession>
<keyword evidence="3" id="KW-0325">Glycoprotein</keyword>
<gene>
    <name evidence="6" type="ORF">LX12_001447</name>
</gene>
<dbReference type="PANTHER" id="PTHR10426:SF88">
    <property type="entry name" value="ADIPOCYTE PLASMA MEMBRANE-ASSOCIATED PROTEIN HEMOMUCIN-RELATED"/>
    <property type="match status" value="1"/>
</dbReference>